<comment type="caution">
    <text evidence="8">The sequence shown here is derived from an EMBL/GenBank/DDBJ whole genome shotgun (WGS) entry which is preliminary data.</text>
</comment>
<dbReference type="RefSeq" id="WP_203808538.1">
    <property type="nucleotide sequence ID" value="NZ_BOMY01000031.1"/>
</dbReference>
<evidence type="ECO:0000313" key="9">
    <source>
        <dbReference type="Proteomes" id="UP000623608"/>
    </source>
</evidence>
<feature type="transmembrane region" description="Helical" evidence="6">
    <location>
        <begin position="506"/>
        <end position="525"/>
    </location>
</feature>
<dbReference type="GO" id="GO:0022857">
    <property type="term" value="F:transmembrane transporter activity"/>
    <property type="evidence" value="ECO:0007669"/>
    <property type="project" value="InterPro"/>
</dbReference>
<dbReference type="Pfam" id="PF07690">
    <property type="entry name" value="MFS_1"/>
    <property type="match status" value="2"/>
</dbReference>
<feature type="domain" description="Major facilitator superfamily (MFS) profile" evidence="7">
    <location>
        <begin position="347"/>
        <end position="536"/>
    </location>
</feature>
<keyword evidence="9" id="KW-1185">Reference proteome</keyword>
<dbReference type="InterPro" id="IPR020846">
    <property type="entry name" value="MFS_dom"/>
</dbReference>
<keyword evidence="4 6" id="KW-0472">Membrane</keyword>
<gene>
    <name evidence="8" type="ORF">Ate02nite_44430</name>
</gene>
<protein>
    <recommendedName>
        <fullName evidence="7">Major facilitator superfamily (MFS) profile domain-containing protein</fullName>
    </recommendedName>
</protein>
<evidence type="ECO:0000256" key="4">
    <source>
        <dbReference type="ARBA" id="ARBA00023136"/>
    </source>
</evidence>
<accession>A0A919NNE7</accession>
<evidence type="ECO:0000259" key="7">
    <source>
        <dbReference type="PROSITE" id="PS50850"/>
    </source>
</evidence>
<dbReference type="Gene3D" id="1.20.1250.20">
    <property type="entry name" value="MFS general substrate transporter like domains"/>
    <property type="match status" value="2"/>
</dbReference>
<keyword evidence="2 6" id="KW-0812">Transmembrane</keyword>
<dbReference type="Proteomes" id="UP000623608">
    <property type="component" value="Unassembled WGS sequence"/>
</dbReference>
<name>A0A919NNE7_9ACTN</name>
<dbReference type="CDD" id="cd17393">
    <property type="entry name" value="MFS_MosC_like"/>
    <property type="match status" value="1"/>
</dbReference>
<dbReference type="SUPFAM" id="SSF141571">
    <property type="entry name" value="Pentapeptide repeat-like"/>
    <property type="match status" value="1"/>
</dbReference>
<proteinExistence type="predicted"/>
<dbReference type="PANTHER" id="PTHR23514:SF13">
    <property type="entry name" value="INNER MEMBRANE PROTEIN YBJJ"/>
    <property type="match status" value="1"/>
</dbReference>
<feature type="region of interest" description="Disordered" evidence="5">
    <location>
        <begin position="194"/>
        <end position="222"/>
    </location>
</feature>
<feature type="transmembrane region" description="Helical" evidence="6">
    <location>
        <begin position="50"/>
        <end position="70"/>
    </location>
</feature>
<dbReference type="EMBL" id="BOMY01000031">
    <property type="protein sequence ID" value="GIF21713.1"/>
    <property type="molecule type" value="Genomic_DNA"/>
</dbReference>
<feature type="transmembrane region" description="Helical" evidence="6">
    <location>
        <begin position="348"/>
        <end position="365"/>
    </location>
</feature>
<feature type="transmembrane region" description="Helical" evidence="6">
    <location>
        <begin position="418"/>
        <end position="437"/>
    </location>
</feature>
<evidence type="ECO:0000256" key="1">
    <source>
        <dbReference type="ARBA" id="ARBA00004651"/>
    </source>
</evidence>
<dbReference type="PROSITE" id="PS50850">
    <property type="entry name" value="MFS"/>
    <property type="match status" value="1"/>
</dbReference>
<feature type="transmembrane region" description="Helical" evidence="6">
    <location>
        <begin position="170"/>
        <end position="191"/>
    </location>
</feature>
<evidence type="ECO:0000256" key="6">
    <source>
        <dbReference type="SAM" id="Phobius"/>
    </source>
</evidence>
<evidence type="ECO:0000256" key="2">
    <source>
        <dbReference type="ARBA" id="ARBA00022692"/>
    </source>
</evidence>
<evidence type="ECO:0000313" key="8">
    <source>
        <dbReference type="EMBL" id="GIF21713.1"/>
    </source>
</evidence>
<dbReference type="InterPro" id="IPR036259">
    <property type="entry name" value="MFS_trans_sf"/>
</dbReference>
<organism evidence="8 9">
    <name type="scientific">Paractinoplanes tereljensis</name>
    <dbReference type="NCBI Taxonomy" id="571912"/>
    <lineage>
        <taxon>Bacteria</taxon>
        <taxon>Bacillati</taxon>
        <taxon>Actinomycetota</taxon>
        <taxon>Actinomycetes</taxon>
        <taxon>Micromonosporales</taxon>
        <taxon>Micromonosporaceae</taxon>
        <taxon>Paractinoplanes</taxon>
    </lineage>
</organism>
<evidence type="ECO:0000256" key="5">
    <source>
        <dbReference type="SAM" id="MobiDB-lite"/>
    </source>
</evidence>
<dbReference type="GO" id="GO:0005886">
    <property type="term" value="C:plasma membrane"/>
    <property type="evidence" value="ECO:0007669"/>
    <property type="project" value="UniProtKB-SubCell"/>
</dbReference>
<feature type="transmembrane region" description="Helical" evidence="6">
    <location>
        <begin position="144"/>
        <end position="164"/>
    </location>
</feature>
<feature type="transmembrane region" description="Helical" evidence="6">
    <location>
        <begin position="103"/>
        <end position="123"/>
    </location>
</feature>
<sequence>MSLLTPARPELQLRQARFAVAALFFTNGALFANLIPRYPQIKADLGLSNAVYGLSVAAFPTGAIVAGLAAGVLVRRFGSATVATAGTLLTALGVLFAGVAPTVALFAAVLFLAGAMDAITDVAQNAHGLRVQRRYGRSIINSFHAIWSIGAVTGGAMAAAAIALDLPRSVHLGFSGALFVVVAFVAHRFCLPGPEPTDQESPDQNQTSLEHATPGAANPGPANLGAANLGAANLGAANLGAANLGPANLGAGELGAANPGAANLGAANPGAGNLGAGNLGAANLGPANLGAGKLGAANPGAANLGAANLGAGNLGAGNLGAGELAAAGAGVPGPGRVAAVRAAVGPRIWLIVGALVLIAIGGTLVEDAGNSWAAVYLSGSSLHAAAAVAAWGYIALVGAQFVGRLIGDRLVDRFGQRTVARAGGVIVAAGMGLALAVPTVPGTILGFAAAGFGVATLVPAAMHEADELPGLRPGTGLTVVSWLMRLGFLLSPPVVGAVADATSLRAGLLVVPIAGILVILLAGVLQPRRPQTQAAK</sequence>
<dbReference type="InterPro" id="IPR011701">
    <property type="entry name" value="MFS"/>
</dbReference>
<dbReference type="Gene3D" id="2.160.20.80">
    <property type="entry name" value="E3 ubiquitin-protein ligase SopA"/>
    <property type="match status" value="1"/>
</dbReference>
<reference evidence="8" key="1">
    <citation type="submission" date="2021-01" db="EMBL/GenBank/DDBJ databases">
        <title>Whole genome shotgun sequence of Actinoplanes tereljensis NBRC 105297.</title>
        <authorList>
            <person name="Komaki H."/>
            <person name="Tamura T."/>
        </authorList>
    </citation>
    <scope>NUCLEOTIDE SEQUENCE</scope>
    <source>
        <strain evidence="8">NBRC 105297</strain>
    </source>
</reference>
<dbReference type="AlphaFoldDB" id="A0A919NNE7"/>
<dbReference type="Pfam" id="PF01469">
    <property type="entry name" value="Pentapeptide_2"/>
    <property type="match status" value="2"/>
</dbReference>
<dbReference type="InterPro" id="IPR002989">
    <property type="entry name" value="Mycobac_pentapep"/>
</dbReference>
<feature type="transmembrane region" description="Helical" evidence="6">
    <location>
        <begin position="385"/>
        <end position="406"/>
    </location>
</feature>
<evidence type="ECO:0000256" key="3">
    <source>
        <dbReference type="ARBA" id="ARBA00022989"/>
    </source>
</evidence>
<dbReference type="PANTHER" id="PTHR23514">
    <property type="entry name" value="BYPASS OF STOP CODON PROTEIN 6"/>
    <property type="match status" value="1"/>
</dbReference>
<feature type="transmembrane region" description="Helical" evidence="6">
    <location>
        <begin position="18"/>
        <end position="38"/>
    </location>
</feature>
<comment type="subcellular location">
    <subcellularLocation>
        <location evidence="1">Cell membrane</location>
        <topology evidence="1">Multi-pass membrane protein</topology>
    </subcellularLocation>
</comment>
<dbReference type="InterPro" id="IPR051788">
    <property type="entry name" value="MFS_Transporter"/>
</dbReference>
<dbReference type="SUPFAM" id="SSF103473">
    <property type="entry name" value="MFS general substrate transporter"/>
    <property type="match status" value="1"/>
</dbReference>
<keyword evidence="3 6" id="KW-1133">Transmembrane helix</keyword>